<keyword evidence="3" id="KW-1185">Reference proteome</keyword>
<dbReference type="AlphaFoldDB" id="A0A1J1HZF1"/>
<evidence type="ECO:0000313" key="3">
    <source>
        <dbReference type="Proteomes" id="UP000183832"/>
    </source>
</evidence>
<organism evidence="2 3">
    <name type="scientific">Clunio marinus</name>
    <dbReference type="NCBI Taxonomy" id="568069"/>
    <lineage>
        <taxon>Eukaryota</taxon>
        <taxon>Metazoa</taxon>
        <taxon>Ecdysozoa</taxon>
        <taxon>Arthropoda</taxon>
        <taxon>Hexapoda</taxon>
        <taxon>Insecta</taxon>
        <taxon>Pterygota</taxon>
        <taxon>Neoptera</taxon>
        <taxon>Endopterygota</taxon>
        <taxon>Diptera</taxon>
        <taxon>Nematocera</taxon>
        <taxon>Chironomoidea</taxon>
        <taxon>Chironomidae</taxon>
        <taxon>Clunio</taxon>
    </lineage>
</organism>
<evidence type="ECO:0000313" key="2">
    <source>
        <dbReference type="EMBL" id="CRK93480.1"/>
    </source>
</evidence>
<sequence>MENKKVDRYYAYLKSKRDEFIKNLIRIGVKLTNLYGDDFDFDSFYESFVPSRSFLKKKIEEELRKSYQYSMTEEKLNVSKNICIDSALINAVKDEFTKLENDFQELLKSTESDKEPSRNNEIHVESKRSHTDFDETLHNAHQITQVINPGELAKIFIQNSRFNIIRSMTDKPKFNEDPEAIYIYRSRNF</sequence>
<evidence type="ECO:0000256" key="1">
    <source>
        <dbReference type="SAM" id="MobiDB-lite"/>
    </source>
</evidence>
<dbReference type="Proteomes" id="UP000183832">
    <property type="component" value="Unassembled WGS sequence"/>
</dbReference>
<gene>
    <name evidence="2" type="ORF">CLUMA_CG007016</name>
</gene>
<dbReference type="EMBL" id="CVRI01000037">
    <property type="protein sequence ID" value="CRK93480.1"/>
    <property type="molecule type" value="Genomic_DNA"/>
</dbReference>
<proteinExistence type="predicted"/>
<reference evidence="2 3" key="1">
    <citation type="submission" date="2015-04" db="EMBL/GenBank/DDBJ databases">
        <authorList>
            <person name="Syromyatnikov M.Y."/>
            <person name="Popov V.N."/>
        </authorList>
    </citation>
    <scope>NUCLEOTIDE SEQUENCE [LARGE SCALE GENOMIC DNA]</scope>
</reference>
<accession>A0A1J1HZF1</accession>
<name>A0A1J1HZF1_9DIPT</name>
<protein>
    <submittedName>
        <fullName evidence="2">CLUMA_CG007016, isoform A</fullName>
    </submittedName>
</protein>
<feature type="region of interest" description="Disordered" evidence="1">
    <location>
        <begin position="109"/>
        <end position="130"/>
    </location>
</feature>